<protein>
    <submittedName>
        <fullName evidence="2">Defective chorion-1 protein</fullName>
    </submittedName>
</protein>
<feature type="compositionally biased region" description="Basic residues" evidence="1">
    <location>
        <begin position="82"/>
        <end position="92"/>
    </location>
</feature>
<dbReference type="EMBL" id="JAOAOG010000269">
    <property type="protein sequence ID" value="KAJ6234715.1"/>
    <property type="molecule type" value="Genomic_DNA"/>
</dbReference>
<feature type="region of interest" description="Disordered" evidence="1">
    <location>
        <begin position="79"/>
        <end position="112"/>
    </location>
</feature>
<organism evidence="2 3">
    <name type="scientific">Anaeramoeba flamelloides</name>
    <dbReference type="NCBI Taxonomy" id="1746091"/>
    <lineage>
        <taxon>Eukaryota</taxon>
        <taxon>Metamonada</taxon>
        <taxon>Anaeramoebidae</taxon>
        <taxon>Anaeramoeba</taxon>
    </lineage>
</organism>
<gene>
    <name evidence="2" type="ORF">M0813_29308</name>
</gene>
<dbReference type="InterPro" id="IPR011993">
    <property type="entry name" value="PH-like_dom_sf"/>
</dbReference>
<keyword evidence="3" id="KW-1185">Reference proteome</keyword>
<evidence type="ECO:0000313" key="3">
    <source>
        <dbReference type="Proteomes" id="UP001150062"/>
    </source>
</evidence>
<comment type="caution">
    <text evidence="2">The sequence shown here is derived from an EMBL/GenBank/DDBJ whole genome shotgun (WGS) entry which is preliminary data.</text>
</comment>
<feature type="compositionally biased region" description="Basic and acidic residues" evidence="1">
    <location>
        <begin position="93"/>
        <end position="106"/>
    </location>
</feature>
<dbReference type="Proteomes" id="UP001150062">
    <property type="component" value="Unassembled WGS sequence"/>
</dbReference>
<accession>A0ABQ8XQ18</accession>
<dbReference type="Gene3D" id="2.30.29.30">
    <property type="entry name" value="Pleckstrin-homology domain (PH domain)/Phosphotyrosine-binding domain (PTB)"/>
    <property type="match status" value="1"/>
</dbReference>
<evidence type="ECO:0000256" key="1">
    <source>
        <dbReference type="SAM" id="MobiDB-lite"/>
    </source>
</evidence>
<sequence>MTEEIPDEVNLEDYTEEEKKKMMLTQEELQQQQLQMQQMQQQQMQMQQMQMQQMQQQQQQQMVMSNPYDSWEVYDKEERKKYKEKKKKKKLKKQQEKEEKKKKEPEPTTLTGKLKFGFRKGVKKSKVYGKKGLELSKKHGTKAWEFVKEETQRVKKEGHKEWERLKRPGQFPQVFPKLYKNGERLQCETKCMALNEKKSIAGWCYVTQNYFLLVSKKKGKMMKVKIPFADVVKSKLARWKLVGTEEDKYYKISKLKKNTLASAITFKVIKGFTHKLFKFGRWEPIMKAINLGLTAEFDRRKKLQKQQMENVQIQQLEKNNTEKEVKEEKEEKK</sequence>
<dbReference type="SUPFAM" id="SSF81995">
    <property type="entry name" value="beta-sandwich domain of Sec23/24"/>
    <property type="match status" value="1"/>
</dbReference>
<evidence type="ECO:0000313" key="2">
    <source>
        <dbReference type="EMBL" id="KAJ6234715.1"/>
    </source>
</evidence>
<proteinExistence type="predicted"/>
<feature type="region of interest" description="Disordered" evidence="1">
    <location>
        <begin position="311"/>
        <end position="333"/>
    </location>
</feature>
<name>A0ABQ8XQ18_9EUKA</name>
<reference evidence="2" key="1">
    <citation type="submission" date="2022-08" db="EMBL/GenBank/DDBJ databases">
        <title>Novel sulfate-reducing endosymbionts in the free-living metamonad Anaeramoeba.</title>
        <authorList>
            <person name="Jerlstrom-Hultqvist J."/>
            <person name="Cepicka I."/>
            <person name="Gallot-Lavallee L."/>
            <person name="Salas-Leiva D."/>
            <person name="Curtis B.A."/>
            <person name="Zahonova K."/>
            <person name="Pipaliya S."/>
            <person name="Dacks J."/>
            <person name="Roger A.J."/>
        </authorList>
    </citation>
    <scope>NUCLEOTIDE SEQUENCE</scope>
    <source>
        <strain evidence="2">Schooner1</strain>
    </source>
</reference>
<feature type="compositionally biased region" description="Basic and acidic residues" evidence="1">
    <location>
        <begin position="319"/>
        <end position="333"/>
    </location>
</feature>